<dbReference type="AlphaFoldDB" id="A0AA88KLZ7"/>
<gene>
    <name evidence="1" type="ORF">C9374_000584</name>
</gene>
<proteinExistence type="predicted"/>
<comment type="caution">
    <text evidence="1">The sequence shown here is derived from an EMBL/GenBank/DDBJ whole genome shotgun (WGS) entry which is preliminary data.</text>
</comment>
<accession>A0AA88KLZ7</accession>
<dbReference type="EMBL" id="PYSW02000010">
    <property type="protein sequence ID" value="KAG2388420.1"/>
    <property type="molecule type" value="Genomic_DNA"/>
</dbReference>
<evidence type="ECO:0000313" key="1">
    <source>
        <dbReference type="EMBL" id="KAG2388420.1"/>
    </source>
</evidence>
<dbReference type="RefSeq" id="XP_044552412.1">
    <property type="nucleotide sequence ID" value="XM_044695634.1"/>
</dbReference>
<dbReference type="GeneID" id="68093046"/>
<keyword evidence="2" id="KW-1185">Reference proteome</keyword>
<protein>
    <submittedName>
        <fullName evidence="1">Uncharacterized protein</fullName>
    </submittedName>
</protein>
<evidence type="ECO:0000313" key="2">
    <source>
        <dbReference type="Proteomes" id="UP000816034"/>
    </source>
</evidence>
<dbReference type="Proteomes" id="UP000816034">
    <property type="component" value="Unassembled WGS sequence"/>
</dbReference>
<reference evidence="1 2" key="1">
    <citation type="journal article" date="2018" name="BMC Genomics">
        <title>The genome of Naegleria lovaniensis, the basis for a comparative approach to unravel pathogenicity factors of the human pathogenic amoeba N. fowleri.</title>
        <authorList>
            <person name="Liechti N."/>
            <person name="Schurch N."/>
            <person name="Bruggmann R."/>
            <person name="Wittwer M."/>
        </authorList>
    </citation>
    <scope>NUCLEOTIDE SEQUENCE [LARGE SCALE GENOMIC DNA]</scope>
    <source>
        <strain evidence="1 2">ATCC 30569</strain>
    </source>
</reference>
<organism evidence="1 2">
    <name type="scientific">Naegleria lovaniensis</name>
    <name type="common">Amoeba</name>
    <dbReference type="NCBI Taxonomy" id="51637"/>
    <lineage>
        <taxon>Eukaryota</taxon>
        <taxon>Discoba</taxon>
        <taxon>Heterolobosea</taxon>
        <taxon>Tetramitia</taxon>
        <taxon>Eutetramitia</taxon>
        <taxon>Vahlkampfiidae</taxon>
        <taxon>Naegleria</taxon>
    </lineage>
</organism>
<name>A0AA88KLZ7_NAELO</name>
<sequence>MISNIRNLSSFITASTTETGPLERKYKTKDQIQTASLLETISPSYQLVQDQPGDQRLPIVPPQLFEEHTLGPNIHPNLKVPFDLCLHSIHRLNEREPNHAQYFFHALNSLRWNTSFDLLQSLIKLNEMEQHGVSFMSPVAMIRSEDMEALQSALRRLKQDLENLIQIMSAQNIVQPQHIGVKDYPNRVLNSPYYYGNKFFY</sequence>